<evidence type="ECO:0000256" key="2">
    <source>
        <dbReference type="ARBA" id="ARBA00020484"/>
    </source>
</evidence>
<dbReference type="SUPFAM" id="SSF52540">
    <property type="entry name" value="P-loop containing nucleoside triphosphate hydrolases"/>
    <property type="match status" value="1"/>
</dbReference>
<proteinExistence type="inferred from homology"/>
<feature type="domain" description="Era-type G" evidence="10">
    <location>
        <begin position="2"/>
        <end position="168"/>
    </location>
</feature>
<dbReference type="Pfam" id="PF01926">
    <property type="entry name" value="MMR_HSR1"/>
    <property type="match status" value="1"/>
</dbReference>
<keyword evidence="6" id="KW-0472">Membrane</keyword>
<dbReference type="InterPro" id="IPR009019">
    <property type="entry name" value="KH_sf_prok-type"/>
</dbReference>
<dbReference type="GO" id="GO:0003924">
    <property type="term" value="F:GTPase activity"/>
    <property type="evidence" value="ECO:0007669"/>
    <property type="project" value="UniProtKB-UniRule"/>
</dbReference>
<dbReference type="InterPro" id="IPR006073">
    <property type="entry name" value="GTP-bd"/>
</dbReference>
<feature type="region of interest" description="G4" evidence="7">
    <location>
        <begin position="119"/>
        <end position="122"/>
    </location>
</feature>
<protein>
    <recommendedName>
        <fullName evidence="2 6">GTPase Era</fullName>
    </recommendedName>
</protein>
<feature type="binding site" evidence="6">
    <location>
        <begin position="10"/>
        <end position="17"/>
    </location>
    <ligand>
        <name>GTP</name>
        <dbReference type="ChEBI" id="CHEBI:37565"/>
    </ligand>
</feature>
<evidence type="ECO:0000256" key="3">
    <source>
        <dbReference type="ARBA" id="ARBA00022741"/>
    </source>
</evidence>
<reference evidence="11" key="1">
    <citation type="journal article" date="2020" name="mSystems">
        <title>Genome- and Community-Level Interaction Insights into Carbon Utilization and Element Cycling Functions of Hydrothermarchaeota in Hydrothermal Sediment.</title>
        <authorList>
            <person name="Zhou Z."/>
            <person name="Liu Y."/>
            <person name="Xu W."/>
            <person name="Pan J."/>
            <person name="Luo Z.H."/>
            <person name="Li M."/>
        </authorList>
    </citation>
    <scope>NUCLEOTIDE SEQUENCE [LARGE SCALE GENOMIC DNA]</scope>
    <source>
        <strain evidence="11">SpSt-906</strain>
    </source>
</reference>
<organism evidence="11">
    <name type="scientific">candidate division WOR-3 bacterium</name>
    <dbReference type="NCBI Taxonomy" id="2052148"/>
    <lineage>
        <taxon>Bacteria</taxon>
        <taxon>Bacteria division WOR-3</taxon>
    </lineage>
</organism>
<dbReference type="InterPro" id="IPR004044">
    <property type="entry name" value="KH_dom_type_2"/>
</dbReference>
<dbReference type="GO" id="GO:0005525">
    <property type="term" value="F:GTP binding"/>
    <property type="evidence" value="ECO:0007669"/>
    <property type="project" value="UniProtKB-UniRule"/>
</dbReference>
<dbReference type="NCBIfam" id="NF000908">
    <property type="entry name" value="PRK00089.1"/>
    <property type="match status" value="1"/>
</dbReference>
<dbReference type="PROSITE" id="PS51713">
    <property type="entry name" value="G_ERA"/>
    <property type="match status" value="1"/>
</dbReference>
<keyword evidence="4 6" id="KW-0694">RNA-binding</keyword>
<dbReference type="GO" id="GO:0000028">
    <property type="term" value="P:ribosomal small subunit assembly"/>
    <property type="evidence" value="ECO:0007669"/>
    <property type="project" value="TreeGrafter"/>
</dbReference>
<dbReference type="Gene3D" id="3.30.300.20">
    <property type="match status" value="1"/>
</dbReference>
<dbReference type="HAMAP" id="MF_00367">
    <property type="entry name" value="GTPase_Era"/>
    <property type="match status" value="1"/>
</dbReference>
<dbReference type="GO" id="GO:0005829">
    <property type="term" value="C:cytosol"/>
    <property type="evidence" value="ECO:0007669"/>
    <property type="project" value="TreeGrafter"/>
</dbReference>
<dbReference type="GO" id="GO:0070181">
    <property type="term" value="F:small ribosomal subunit rRNA binding"/>
    <property type="evidence" value="ECO:0007669"/>
    <property type="project" value="UniProtKB-UniRule"/>
</dbReference>
<evidence type="ECO:0000256" key="4">
    <source>
        <dbReference type="ARBA" id="ARBA00022884"/>
    </source>
</evidence>
<dbReference type="GO" id="GO:0043024">
    <property type="term" value="F:ribosomal small subunit binding"/>
    <property type="evidence" value="ECO:0007669"/>
    <property type="project" value="TreeGrafter"/>
</dbReference>
<accession>A0A7C3UUW5</accession>
<dbReference type="InterPro" id="IPR030388">
    <property type="entry name" value="G_ERA_dom"/>
</dbReference>
<evidence type="ECO:0000259" key="10">
    <source>
        <dbReference type="PROSITE" id="PS51713"/>
    </source>
</evidence>
<comment type="subunit">
    <text evidence="6">Monomer.</text>
</comment>
<evidence type="ECO:0000256" key="7">
    <source>
        <dbReference type="PROSITE-ProRule" id="PRU01050"/>
    </source>
</evidence>
<dbReference type="AlphaFoldDB" id="A0A7C3UUW5"/>
<feature type="region of interest" description="G3" evidence="7">
    <location>
        <begin position="57"/>
        <end position="60"/>
    </location>
</feature>
<dbReference type="InterPro" id="IPR015946">
    <property type="entry name" value="KH_dom-like_a/b"/>
</dbReference>
<comment type="caution">
    <text evidence="6">Lacks conserved residue(s) required for the propagation of feature annotation.</text>
</comment>
<evidence type="ECO:0000256" key="5">
    <source>
        <dbReference type="ARBA" id="ARBA00023134"/>
    </source>
</evidence>
<comment type="caution">
    <text evidence="11">The sequence shown here is derived from an EMBL/GenBank/DDBJ whole genome shotgun (WGS) entry which is preliminary data.</text>
</comment>
<gene>
    <name evidence="6" type="primary">era</name>
    <name evidence="11" type="ORF">ENX07_03860</name>
</gene>
<dbReference type="PROSITE" id="PS50823">
    <property type="entry name" value="KH_TYPE_2"/>
    <property type="match status" value="1"/>
</dbReference>
<evidence type="ECO:0000313" key="11">
    <source>
        <dbReference type="EMBL" id="HGE99189.1"/>
    </source>
</evidence>
<feature type="region of interest" description="G2" evidence="7">
    <location>
        <begin position="36"/>
        <end position="40"/>
    </location>
</feature>
<keyword evidence="6" id="KW-0963">Cytoplasm</keyword>
<evidence type="ECO:0000259" key="9">
    <source>
        <dbReference type="PROSITE" id="PS50823"/>
    </source>
</evidence>
<dbReference type="EMBL" id="DTMQ01000022">
    <property type="protein sequence ID" value="HGE99189.1"/>
    <property type="molecule type" value="Genomic_DNA"/>
</dbReference>
<keyword evidence="6" id="KW-0690">Ribosome biogenesis</keyword>
<keyword evidence="6" id="KW-0699">rRNA-binding</keyword>
<dbReference type="InterPro" id="IPR005225">
    <property type="entry name" value="Small_GTP-bd"/>
</dbReference>
<dbReference type="GO" id="GO:0005886">
    <property type="term" value="C:plasma membrane"/>
    <property type="evidence" value="ECO:0007669"/>
    <property type="project" value="UniProtKB-SubCell"/>
</dbReference>
<evidence type="ECO:0000256" key="1">
    <source>
        <dbReference type="ARBA" id="ARBA00007921"/>
    </source>
</evidence>
<dbReference type="NCBIfam" id="TIGR00231">
    <property type="entry name" value="small_GTP"/>
    <property type="match status" value="1"/>
</dbReference>
<feature type="binding site" evidence="6">
    <location>
        <begin position="119"/>
        <end position="122"/>
    </location>
    <ligand>
        <name>GTP</name>
        <dbReference type="ChEBI" id="CHEBI:37565"/>
    </ligand>
</feature>
<comment type="similarity">
    <text evidence="1 6 7 8">Belongs to the TRAFAC class TrmE-Era-EngA-EngB-Septin-like GTPase superfamily. Era GTPase family.</text>
</comment>
<comment type="function">
    <text evidence="6">An essential GTPase that binds both GDP and GTP, with rapid nucleotide exchange. Plays a role in 16S rRNA processing and 30S ribosomal subunit biogenesis and possibly also in cell cycle regulation and energy metabolism.</text>
</comment>
<sequence>MKVGYCGLIGKPNVGKSTLLNTFLNYKLSSVSPKPQTTRHRILGILNGEDYQILFLDSPGILQAKYLLQELMLEEIRGIIADADLILFITEAFGPPDEEENKVLSELLTKKKPTLIVLNKIDQVKKDSLLPLISDYQAMGFNDIYPVSALQREGIEELKKGILEKLSEGEPLYPPEELSDRPERFFVAEILREKIFHLYGEEIPYATTCEIEEFKEREGGKDYIRAIIHVEKPSQKKIIIGREGRAIKRLGSLARKEIEAFLNKEVYLELWVKVSEGWRKDKNFLKEKVYGS</sequence>
<dbReference type="PANTHER" id="PTHR42698">
    <property type="entry name" value="GTPASE ERA"/>
    <property type="match status" value="1"/>
</dbReference>
<feature type="domain" description="KH type-2" evidence="9">
    <location>
        <begin position="199"/>
        <end position="276"/>
    </location>
</feature>
<dbReference type="InterPro" id="IPR027417">
    <property type="entry name" value="P-loop_NTPase"/>
</dbReference>
<evidence type="ECO:0000256" key="8">
    <source>
        <dbReference type="RuleBase" id="RU003761"/>
    </source>
</evidence>
<dbReference type="CDD" id="cd22534">
    <property type="entry name" value="KH-II_Era"/>
    <property type="match status" value="1"/>
</dbReference>
<keyword evidence="6" id="KW-1003">Cell membrane</keyword>
<dbReference type="PANTHER" id="PTHR42698:SF1">
    <property type="entry name" value="GTPASE ERA, MITOCHONDRIAL"/>
    <property type="match status" value="1"/>
</dbReference>
<dbReference type="SUPFAM" id="SSF54814">
    <property type="entry name" value="Prokaryotic type KH domain (KH-domain type II)"/>
    <property type="match status" value="1"/>
</dbReference>
<evidence type="ECO:0000256" key="6">
    <source>
        <dbReference type="HAMAP-Rule" id="MF_00367"/>
    </source>
</evidence>
<dbReference type="Pfam" id="PF07650">
    <property type="entry name" value="KH_2"/>
    <property type="match status" value="1"/>
</dbReference>
<dbReference type="FunFam" id="3.30.300.20:FF:000003">
    <property type="entry name" value="GTPase Era"/>
    <property type="match status" value="1"/>
</dbReference>
<name>A0A7C3UUW5_UNCW3</name>
<dbReference type="Gene3D" id="3.40.50.300">
    <property type="entry name" value="P-loop containing nucleotide triphosphate hydrolases"/>
    <property type="match status" value="1"/>
</dbReference>
<dbReference type="NCBIfam" id="TIGR00436">
    <property type="entry name" value="era"/>
    <property type="match status" value="1"/>
</dbReference>
<dbReference type="InterPro" id="IPR005662">
    <property type="entry name" value="GTPase_Era-like"/>
</dbReference>
<keyword evidence="3 6" id="KW-0547">Nucleotide-binding</keyword>
<feature type="region of interest" description="G1" evidence="7">
    <location>
        <begin position="10"/>
        <end position="17"/>
    </location>
</feature>
<keyword evidence="5 6" id="KW-0342">GTP-binding</keyword>
<dbReference type="CDD" id="cd04163">
    <property type="entry name" value="Era"/>
    <property type="match status" value="1"/>
</dbReference>
<feature type="region of interest" description="G5" evidence="7">
    <location>
        <begin position="147"/>
        <end position="149"/>
    </location>
</feature>
<comment type="subcellular location">
    <subcellularLocation>
        <location evidence="6">Cytoplasm</location>
    </subcellularLocation>
    <subcellularLocation>
        <location evidence="6">Cell membrane</location>
        <topology evidence="6">Peripheral membrane protein</topology>
    </subcellularLocation>
</comment>